<feature type="compositionally biased region" description="Low complexity" evidence="1">
    <location>
        <begin position="63"/>
        <end position="94"/>
    </location>
</feature>
<gene>
    <name evidence="3" type="ORF">MYMAC_003324</name>
</gene>
<protein>
    <recommendedName>
        <fullName evidence="5">Outer membrane beta-barrel domain-containing protein</fullName>
    </recommendedName>
</protein>
<dbReference type="KEGG" id="mmas:MYMAC_003324"/>
<dbReference type="EMBL" id="CP022203">
    <property type="protein sequence ID" value="ATB47708.1"/>
    <property type="molecule type" value="Genomic_DNA"/>
</dbReference>
<feature type="signal peptide" evidence="2">
    <location>
        <begin position="1"/>
        <end position="17"/>
    </location>
</feature>
<keyword evidence="4" id="KW-1185">Reference proteome</keyword>
<organism evidence="3 4">
    <name type="scientific">Corallococcus macrosporus DSM 14697</name>
    <dbReference type="NCBI Taxonomy" id="1189310"/>
    <lineage>
        <taxon>Bacteria</taxon>
        <taxon>Pseudomonadati</taxon>
        <taxon>Myxococcota</taxon>
        <taxon>Myxococcia</taxon>
        <taxon>Myxococcales</taxon>
        <taxon>Cystobacterineae</taxon>
        <taxon>Myxococcaceae</taxon>
        <taxon>Corallococcus</taxon>
    </lineage>
</organism>
<evidence type="ECO:0000256" key="1">
    <source>
        <dbReference type="SAM" id="MobiDB-lite"/>
    </source>
</evidence>
<proteinExistence type="predicted"/>
<feature type="chain" id="PRO_5012874332" description="Outer membrane beta-barrel domain-containing protein" evidence="2">
    <location>
        <begin position="18"/>
        <end position="441"/>
    </location>
</feature>
<feature type="region of interest" description="Disordered" evidence="1">
    <location>
        <begin position="37"/>
        <end position="158"/>
    </location>
</feature>
<name>A0A250JVL1_9BACT</name>
<dbReference type="Proteomes" id="UP000217343">
    <property type="component" value="Chromosome"/>
</dbReference>
<evidence type="ECO:0008006" key="5">
    <source>
        <dbReference type="Google" id="ProtNLM"/>
    </source>
</evidence>
<evidence type="ECO:0000313" key="4">
    <source>
        <dbReference type="Proteomes" id="UP000217343"/>
    </source>
</evidence>
<feature type="compositionally biased region" description="Pro residues" evidence="1">
    <location>
        <begin position="46"/>
        <end position="56"/>
    </location>
</feature>
<sequence>MRPFLSLALLVATAPQAAPRVPAPAFALAQVQQVPAPGAETSVPPAEQPQSPPEAPVGPASRPEPLVPAEATEAAAPPAGVRAAPASEPAADEAPVGEPANLDEADPAPAADTAPTVESPGAPADTGLAGQEAPPAPDDAPVLASDLGSDAPRTTDVQQQRLVHGAPLYNPNVSVHIVQKKRFADEGRHELTLYPATVQVNGKYTNHAGTAAHYTYHLQENFALQVMGQYNWYSNESGFNLELIDKVREQAQAASSLLLVWGAHAGVEVTPLYGKFAFLNNSLAQFSVVLSGGAGIGSTRHLIRPAVTNEVEGEAFRVPARFGDTGTKFLGSVGGGFRLQFGESYALRVEVRDLIYTARVDRVDGCNLADFEALEAARATNQDFSTLNLSGSCRYEKFDGVDPKTRKNYREDIILGRDLVAEPSSDVLNNVSFYAGFSVLF</sequence>
<evidence type="ECO:0000256" key="2">
    <source>
        <dbReference type="SAM" id="SignalP"/>
    </source>
</evidence>
<dbReference type="AlphaFoldDB" id="A0A250JVL1"/>
<dbReference type="NCBIfam" id="TIGR04565">
    <property type="entry name" value="OMP_myx_plus"/>
    <property type="match status" value="1"/>
</dbReference>
<accession>A0A250JVL1</accession>
<dbReference type="InterPro" id="IPR030820">
    <property type="entry name" value="OMP_myx_plus_Proteobacteria"/>
</dbReference>
<dbReference type="RefSeq" id="WP_095958795.1">
    <property type="nucleotide sequence ID" value="NZ_CP022203.1"/>
</dbReference>
<feature type="compositionally biased region" description="Low complexity" evidence="1">
    <location>
        <begin position="107"/>
        <end position="116"/>
    </location>
</feature>
<dbReference type="OrthoDB" id="5379374at2"/>
<keyword evidence="2" id="KW-0732">Signal</keyword>
<reference evidence="3 4" key="1">
    <citation type="submission" date="2017-06" db="EMBL/GenBank/DDBJ databases">
        <title>Sequencing and comparative analysis of myxobacterial genomes.</title>
        <authorList>
            <person name="Rupp O."/>
            <person name="Goesmann A."/>
            <person name="Sogaard-Andersen L."/>
        </authorList>
    </citation>
    <scope>NUCLEOTIDE SEQUENCE [LARGE SCALE GENOMIC DNA]</scope>
    <source>
        <strain evidence="3 4">DSM 14697</strain>
    </source>
</reference>
<evidence type="ECO:0000313" key="3">
    <source>
        <dbReference type="EMBL" id="ATB47708.1"/>
    </source>
</evidence>